<feature type="region of interest" description="Disordered" evidence="1">
    <location>
        <begin position="1"/>
        <end position="21"/>
    </location>
</feature>
<feature type="compositionally biased region" description="Low complexity" evidence="1">
    <location>
        <begin position="292"/>
        <end position="303"/>
    </location>
</feature>
<protein>
    <submittedName>
        <fullName evidence="2">Uncharacterized protein</fullName>
    </submittedName>
</protein>
<dbReference type="EMBL" id="JAANBB010000056">
    <property type="protein sequence ID" value="KAF7552724.1"/>
    <property type="molecule type" value="Genomic_DNA"/>
</dbReference>
<feature type="region of interest" description="Disordered" evidence="1">
    <location>
        <begin position="239"/>
        <end position="331"/>
    </location>
</feature>
<proteinExistence type="predicted"/>
<dbReference type="OrthoDB" id="5041951at2759"/>
<evidence type="ECO:0000313" key="2">
    <source>
        <dbReference type="EMBL" id="KAF7552724.1"/>
    </source>
</evidence>
<evidence type="ECO:0000256" key="1">
    <source>
        <dbReference type="SAM" id="MobiDB-lite"/>
    </source>
</evidence>
<feature type="compositionally biased region" description="Basic and acidic residues" evidence="1">
    <location>
        <begin position="304"/>
        <end position="313"/>
    </location>
</feature>
<accession>A0A9P5HGM5</accession>
<comment type="caution">
    <text evidence="2">The sequence shown here is derived from an EMBL/GenBank/DDBJ whole genome shotgun (WGS) entry which is preliminary data.</text>
</comment>
<dbReference type="AlphaFoldDB" id="A0A9P5HGM5"/>
<gene>
    <name evidence="2" type="ORF">G7Z17_g4111</name>
</gene>
<feature type="compositionally biased region" description="Polar residues" evidence="1">
    <location>
        <begin position="1"/>
        <end position="17"/>
    </location>
</feature>
<name>A0A9P5HGM5_9HYPO</name>
<organism evidence="2 3">
    <name type="scientific">Cylindrodendrum hubeiense</name>
    <dbReference type="NCBI Taxonomy" id="595255"/>
    <lineage>
        <taxon>Eukaryota</taxon>
        <taxon>Fungi</taxon>
        <taxon>Dikarya</taxon>
        <taxon>Ascomycota</taxon>
        <taxon>Pezizomycotina</taxon>
        <taxon>Sordariomycetes</taxon>
        <taxon>Hypocreomycetidae</taxon>
        <taxon>Hypocreales</taxon>
        <taxon>Nectriaceae</taxon>
        <taxon>Cylindrodendrum</taxon>
    </lineage>
</organism>
<reference evidence="2" key="1">
    <citation type="submission" date="2020-03" db="EMBL/GenBank/DDBJ databases">
        <title>Draft Genome Sequence of Cylindrodendrum hubeiense.</title>
        <authorList>
            <person name="Buettner E."/>
            <person name="Kellner H."/>
        </authorList>
    </citation>
    <scope>NUCLEOTIDE SEQUENCE</scope>
    <source>
        <strain evidence="2">IHI 201604</strain>
    </source>
</reference>
<evidence type="ECO:0000313" key="3">
    <source>
        <dbReference type="Proteomes" id="UP000722485"/>
    </source>
</evidence>
<dbReference type="Proteomes" id="UP000722485">
    <property type="component" value="Unassembled WGS sequence"/>
</dbReference>
<keyword evidence="3" id="KW-1185">Reference proteome</keyword>
<feature type="compositionally biased region" description="Polar residues" evidence="1">
    <location>
        <begin position="258"/>
        <end position="270"/>
    </location>
</feature>
<sequence length="331" mass="37893">MVDSSNTEHSGAINSARGNLPAGETGIDHILQIPWDQVYSISHNGTYKTPVALRGTPINKIDENGPYWEQSWASLDKYLEREHAEEVLKNEFHERLLRSPNDGYLAKQHKRHQDNVSKQKKIREIFGRDSPYHPNQLVSKHHLPSGGLCHQELMYKLACKISDLRFLHKKGDITMDPWDFLRWRIARKAQSLVGSTWQSTRDVIKTVATRICDDSHEGQAADKYKDRVLRMAVLRSAQQQHQINRYKSKDTAKPAGIQKTTRQVPQSTINPRPRPRPRPVGSSLPANRSLNSSTTSSTAATREQQQRRERLARPSEYQGVNAFRAQQRSRP</sequence>